<dbReference type="PANTHER" id="PTHR43235:SF1">
    <property type="entry name" value="GLUTAMINE AMIDOTRANSFERASE PB2B2.05-RELATED"/>
    <property type="match status" value="1"/>
</dbReference>
<dbReference type="AlphaFoldDB" id="A0A1H9PFG6"/>
<sequence length="256" mass="28413">MTVEKNALYRPLIGVAPRWFPAEGALCASESLGDCYLDAILAAGGMPMMMPITNDAELIEAYVDMCDGFSIPGGQDINPQFWGSDEPIPEEVCPERDEYEFLLIKKVLERDKPLLATCRGMQMLNVVRGGSICMDINRMTPRPGMALWHHSVVLKEPTHPVEVRPGTTLYGCVGERELIQVNSSHHCCVLEPGEDVDVVGYATDGIPEAIEVRSQTFCLGVQWHPEYMWHALSSDRGIWDGLVAAARARRERDPQA</sequence>
<dbReference type="GO" id="GO:0016740">
    <property type="term" value="F:transferase activity"/>
    <property type="evidence" value="ECO:0007669"/>
    <property type="project" value="UniProtKB-KW"/>
</dbReference>
<name>A0A1H9PFG6_9ACTN</name>
<dbReference type="GO" id="GO:0016811">
    <property type="term" value="F:hydrolase activity, acting on carbon-nitrogen (but not peptide) bonds, in linear amides"/>
    <property type="evidence" value="ECO:0007669"/>
    <property type="project" value="InterPro"/>
</dbReference>
<dbReference type="EMBL" id="FOGP01000003">
    <property type="protein sequence ID" value="SER46924.1"/>
    <property type="molecule type" value="Genomic_DNA"/>
</dbReference>
<dbReference type="InterPro" id="IPR011697">
    <property type="entry name" value="Peptidase_C26"/>
</dbReference>
<dbReference type="RefSeq" id="WP_257612373.1">
    <property type="nucleotide sequence ID" value="NZ_FOGP01000003.1"/>
</dbReference>
<dbReference type="GO" id="GO:0005829">
    <property type="term" value="C:cytosol"/>
    <property type="evidence" value="ECO:0007669"/>
    <property type="project" value="TreeGrafter"/>
</dbReference>
<dbReference type="InterPro" id="IPR029062">
    <property type="entry name" value="Class_I_gatase-like"/>
</dbReference>
<dbReference type="SUPFAM" id="SSF52317">
    <property type="entry name" value="Class I glutamine amidotransferase-like"/>
    <property type="match status" value="1"/>
</dbReference>
<dbReference type="InterPro" id="IPR044668">
    <property type="entry name" value="PuuD-like"/>
</dbReference>
<dbReference type="Gene3D" id="3.40.50.880">
    <property type="match status" value="1"/>
</dbReference>
<accession>A0A1H9PFG6</accession>
<organism evidence="1 2">
    <name type="scientific">Parafannyhessea umbonata</name>
    <dbReference type="NCBI Taxonomy" id="604330"/>
    <lineage>
        <taxon>Bacteria</taxon>
        <taxon>Bacillati</taxon>
        <taxon>Actinomycetota</taxon>
        <taxon>Coriobacteriia</taxon>
        <taxon>Coriobacteriales</taxon>
        <taxon>Atopobiaceae</taxon>
        <taxon>Parafannyhessea</taxon>
    </lineage>
</organism>
<evidence type="ECO:0000313" key="1">
    <source>
        <dbReference type="EMBL" id="SER46924.1"/>
    </source>
</evidence>
<dbReference type="Proteomes" id="UP000199128">
    <property type="component" value="Unassembled WGS sequence"/>
</dbReference>
<dbReference type="Pfam" id="PF07722">
    <property type="entry name" value="Peptidase_C26"/>
    <property type="match status" value="1"/>
</dbReference>
<keyword evidence="1" id="KW-0315">Glutamine amidotransferase</keyword>
<keyword evidence="1" id="KW-0808">Transferase</keyword>
<proteinExistence type="predicted"/>
<dbReference type="PANTHER" id="PTHR43235">
    <property type="entry name" value="GLUTAMINE AMIDOTRANSFERASE PB2B2.05-RELATED"/>
    <property type="match status" value="1"/>
</dbReference>
<gene>
    <name evidence="1" type="ORF">SAMN05216446_0919</name>
</gene>
<protein>
    <submittedName>
        <fullName evidence="1">Putative glutamine amidotransferase</fullName>
    </submittedName>
</protein>
<reference evidence="2" key="1">
    <citation type="submission" date="2016-10" db="EMBL/GenBank/DDBJ databases">
        <authorList>
            <person name="Varghese N."/>
            <person name="Submissions S."/>
        </authorList>
    </citation>
    <scope>NUCLEOTIDE SEQUENCE [LARGE SCALE GENOMIC DNA]</scope>
    <source>
        <strain evidence="2">KHGC19</strain>
    </source>
</reference>
<evidence type="ECO:0000313" key="2">
    <source>
        <dbReference type="Proteomes" id="UP000199128"/>
    </source>
</evidence>
<dbReference type="CDD" id="cd01745">
    <property type="entry name" value="GATase1_2"/>
    <property type="match status" value="1"/>
</dbReference>